<feature type="chain" id="PRO_5022015303" description="Lipoprotein" evidence="2">
    <location>
        <begin position="21"/>
        <end position="99"/>
    </location>
</feature>
<accession>A0A512NPH1</accession>
<feature type="signal peptide" evidence="2">
    <location>
        <begin position="1"/>
        <end position="20"/>
    </location>
</feature>
<dbReference type="AlphaFoldDB" id="A0A512NPH1"/>
<gene>
    <name evidence="3" type="ORF">RSO01_80100</name>
</gene>
<evidence type="ECO:0000256" key="2">
    <source>
        <dbReference type="SAM" id="SignalP"/>
    </source>
</evidence>
<dbReference type="Proteomes" id="UP000321058">
    <property type="component" value="Unassembled WGS sequence"/>
</dbReference>
<dbReference type="OrthoDB" id="9889956at2"/>
<evidence type="ECO:0008006" key="5">
    <source>
        <dbReference type="Google" id="ProtNLM"/>
    </source>
</evidence>
<dbReference type="PROSITE" id="PS51257">
    <property type="entry name" value="PROKAR_LIPOPROTEIN"/>
    <property type="match status" value="1"/>
</dbReference>
<dbReference type="EMBL" id="BKAJ01000185">
    <property type="protein sequence ID" value="GEP60844.1"/>
    <property type="molecule type" value="Genomic_DNA"/>
</dbReference>
<name>A0A512NPH1_9HYPH</name>
<evidence type="ECO:0000313" key="4">
    <source>
        <dbReference type="Proteomes" id="UP000321058"/>
    </source>
</evidence>
<keyword evidence="2" id="KW-0732">Signal</keyword>
<feature type="compositionally biased region" description="Polar residues" evidence="1">
    <location>
        <begin position="53"/>
        <end position="62"/>
    </location>
</feature>
<proteinExistence type="predicted"/>
<evidence type="ECO:0000313" key="3">
    <source>
        <dbReference type="EMBL" id="GEP60844.1"/>
    </source>
</evidence>
<protein>
    <recommendedName>
        <fullName evidence="5">Lipoprotein</fullName>
    </recommendedName>
</protein>
<keyword evidence="4" id="KW-1185">Reference proteome</keyword>
<dbReference type="RefSeq" id="WP_147156172.1">
    <property type="nucleotide sequence ID" value="NZ_BKAJ01000185.1"/>
</dbReference>
<feature type="region of interest" description="Disordered" evidence="1">
    <location>
        <begin position="53"/>
        <end position="75"/>
    </location>
</feature>
<evidence type="ECO:0000256" key="1">
    <source>
        <dbReference type="SAM" id="MobiDB-lite"/>
    </source>
</evidence>
<sequence>MTRTLIVLALSFGLAACGGAAPSQTWKKAGAGDATIASDTALCRAAAQQQASRLYPHTSGNPGMSGAGMISAQQAANTDRNSAEIEIFNDCMQGKGYAR</sequence>
<comment type="caution">
    <text evidence="3">The sequence shown here is derived from an EMBL/GenBank/DDBJ whole genome shotgun (WGS) entry which is preliminary data.</text>
</comment>
<organism evidence="3 4">
    <name type="scientific">Reyranella soli</name>
    <dbReference type="NCBI Taxonomy" id="1230389"/>
    <lineage>
        <taxon>Bacteria</taxon>
        <taxon>Pseudomonadati</taxon>
        <taxon>Pseudomonadota</taxon>
        <taxon>Alphaproteobacteria</taxon>
        <taxon>Hyphomicrobiales</taxon>
        <taxon>Reyranellaceae</taxon>
        <taxon>Reyranella</taxon>
    </lineage>
</organism>
<reference evidence="3 4" key="1">
    <citation type="submission" date="2019-07" db="EMBL/GenBank/DDBJ databases">
        <title>Whole genome shotgun sequence of Reyranella soli NBRC 108950.</title>
        <authorList>
            <person name="Hosoyama A."/>
            <person name="Uohara A."/>
            <person name="Ohji S."/>
            <person name="Ichikawa N."/>
        </authorList>
    </citation>
    <scope>NUCLEOTIDE SEQUENCE [LARGE SCALE GENOMIC DNA]</scope>
    <source>
        <strain evidence="3 4">NBRC 108950</strain>
    </source>
</reference>